<dbReference type="PANTHER" id="PTHR10363:SF2">
    <property type="entry name" value="BLEOMYCIN HYDROLASE"/>
    <property type="match status" value="1"/>
</dbReference>
<name>A0A380P1R7_WEIVI</name>
<dbReference type="Gene3D" id="3.90.70.10">
    <property type="entry name" value="Cysteine proteinases"/>
    <property type="match status" value="1"/>
</dbReference>
<evidence type="ECO:0000256" key="3">
    <source>
        <dbReference type="ARBA" id="ARBA00022801"/>
    </source>
</evidence>
<protein>
    <submittedName>
        <fullName evidence="5">Aminopeptidase C</fullName>
        <ecNumber evidence="5">3.4.22.40</ecNumber>
    </submittedName>
</protein>
<dbReference type="SUPFAM" id="SSF54001">
    <property type="entry name" value="Cysteine proteinases"/>
    <property type="match status" value="1"/>
</dbReference>
<dbReference type="PANTHER" id="PTHR10363">
    <property type="entry name" value="BLEOMYCIN HYDROLASE"/>
    <property type="match status" value="1"/>
</dbReference>
<dbReference type="InterPro" id="IPR004134">
    <property type="entry name" value="Peptidase_C1B"/>
</dbReference>
<sequence>MHTYSVDMLGNVVNGKPVQYLNLEMADLKDLALKQLQAGESVWFGSDVGQSSIRDKGLWHWMRMT</sequence>
<keyword evidence="2" id="KW-0645">Protease</keyword>
<dbReference type="GO" id="GO:0006508">
    <property type="term" value="P:proteolysis"/>
    <property type="evidence" value="ECO:0007669"/>
    <property type="project" value="UniProtKB-KW"/>
</dbReference>
<dbReference type="GO" id="GO:0004197">
    <property type="term" value="F:cysteine-type endopeptidase activity"/>
    <property type="evidence" value="ECO:0007669"/>
    <property type="project" value="UniProtKB-EC"/>
</dbReference>
<evidence type="ECO:0000313" key="5">
    <source>
        <dbReference type="EMBL" id="SUP58837.1"/>
    </source>
</evidence>
<keyword evidence="4" id="KW-0788">Thiol protease</keyword>
<dbReference type="InterPro" id="IPR038765">
    <property type="entry name" value="Papain-like_cys_pep_sf"/>
</dbReference>
<keyword evidence="3 5" id="KW-0378">Hydrolase</keyword>
<dbReference type="AlphaFoldDB" id="A0A380P1R7"/>
<dbReference type="GO" id="GO:0070005">
    <property type="term" value="F:cysteine-type aminopeptidase activity"/>
    <property type="evidence" value="ECO:0007669"/>
    <property type="project" value="InterPro"/>
</dbReference>
<evidence type="ECO:0000256" key="4">
    <source>
        <dbReference type="ARBA" id="ARBA00022807"/>
    </source>
</evidence>
<keyword evidence="5" id="KW-0031">Aminopeptidase</keyword>
<dbReference type="Proteomes" id="UP000254621">
    <property type="component" value="Unassembled WGS sequence"/>
</dbReference>
<dbReference type="EC" id="3.4.22.40" evidence="5"/>
<dbReference type="EMBL" id="UHIV01000004">
    <property type="protein sequence ID" value="SUP58837.1"/>
    <property type="molecule type" value="Genomic_DNA"/>
</dbReference>
<gene>
    <name evidence="5" type="primary">pepC_2</name>
    <name evidence="5" type="ORF">NCTC13645_01085</name>
</gene>
<reference evidence="5 6" key="1">
    <citation type="submission" date="2018-06" db="EMBL/GenBank/DDBJ databases">
        <authorList>
            <consortium name="Pathogen Informatics"/>
            <person name="Doyle S."/>
        </authorList>
    </citation>
    <scope>NUCLEOTIDE SEQUENCE [LARGE SCALE GENOMIC DNA]</scope>
    <source>
        <strain evidence="5 6">NCTC13645</strain>
    </source>
</reference>
<organism evidence="5 6">
    <name type="scientific">Weissella viridescens</name>
    <name type="common">Lactobacillus viridescens</name>
    <dbReference type="NCBI Taxonomy" id="1629"/>
    <lineage>
        <taxon>Bacteria</taxon>
        <taxon>Bacillati</taxon>
        <taxon>Bacillota</taxon>
        <taxon>Bacilli</taxon>
        <taxon>Lactobacillales</taxon>
        <taxon>Lactobacillaceae</taxon>
        <taxon>Weissella</taxon>
    </lineage>
</organism>
<comment type="subcellular location">
    <subcellularLocation>
        <location evidence="1">Cytoplasm</location>
    </subcellularLocation>
</comment>
<dbReference type="GO" id="GO:0043418">
    <property type="term" value="P:homocysteine catabolic process"/>
    <property type="evidence" value="ECO:0007669"/>
    <property type="project" value="TreeGrafter"/>
</dbReference>
<proteinExistence type="predicted"/>
<accession>A0A380P1R7</accession>
<evidence type="ECO:0000256" key="1">
    <source>
        <dbReference type="ARBA" id="ARBA00004496"/>
    </source>
</evidence>
<evidence type="ECO:0000313" key="6">
    <source>
        <dbReference type="Proteomes" id="UP000254621"/>
    </source>
</evidence>
<evidence type="ECO:0000256" key="2">
    <source>
        <dbReference type="ARBA" id="ARBA00022670"/>
    </source>
</evidence>
<dbReference type="Pfam" id="PF03051">
    <property type="entry name" value="Peptidase_C1_2"/>
    <property type="match status" value="1"/>
</dbReference>
<dbReference type="GO" id="GO:0005737">
    <property type="term" value="C:cytoplasm"/>
    <property type="evidence" value="ECO:0007669"/>
    <property type="project" value="UniProtKB-SubCell"/>
</dbReference>
<dbReference type="GO" id="GO:0009636">
    <property type="term" value="P:response to toxic substance"/>
    <property type="evidence" value="ECO:0007669"/>
    <property type="project" value="TreeGrafter"/>
</dbReference>